<dbReference type="InParanoid" id="A0A212EKG9"/>
<feature type="region of interest" description="Disordered" evidence="10">
    <location>
        <begin position="541"/>
        <end position="590"/>
    </location>
</feature>
<comment type="catalytic activity">
    <reaction evidence="1">
        <text>Hydrolysis of (1-&gt;4)-beta-linkages between N-acetylmuramic acid and N-acetyl-D-glucosamine residues in a peptidoglycan and between N-acetyl-D-glucosamine residues in chitodextrins.</text>
        <dbReference type="EC" id="3.2.1.17"/>
    </reaction>
</comment>
<gene>
    <name evidence="13" type="ORF">KGM_203026</name>
</gene>
<evidence type="ECO:0000256" key="9">
    <source>
        <dbReference type="ARBA" id="ARBA00031262"/>
    </source>
</evidence>
<dbReference type="GO" id="GO:0031640">
    <property type="term" value="P:killing of cells of another organism"/>
    <property type="evidence" value="ECO:0007669"/>
    <property type="project" value="UniProtKB-KW"/>
</dbReference>
<dbReference type="eggNOG" id="ENOG502S1S1">
    <property type="taxonomic scope" value="Eukaryota"/>
</dbReference>
<sequence length="682" mass="76531">MYAVALLTGTLIALTGARIYDRCELARDLLRLGVPRDHVPTWVCIAFHESRYDTTARNPNSGDHGLLQISELYWCGPGKACGLPCSALRDDDITDDVRCALQIYKEHTRLQGDGFMAWVVYPHYCRSNPKKYLVDCDHSVKSYSEKIDDNPRRAKTDFLNFTSHQFVDTSYDNRPLPNYLSINSLFKGNYFEEFEREYYNNNKRPFNWINFKIDGIDNLKLPVTNRKGRVEFVTAPTATTYTTTTTPRPTTTLEPALRGIKPPSPRRIESNQFRRRKMKLEEMPPKTDSHTERATTTIRTTSSSATMTPEISKTAEQRFDSRYYYSFSTSSTTANSTTAMPIIGDKRTPTFKDVSLTYHNEYYASLTTTVKPATGTTPRTTSEIESERNNGIIQRSTTVTPETTSSALPRRRGGGSRGFRFYSSPTTSTNPSTPAISRHEPEENKARRIEITTKRPDFTFPSWAFTQATSLNNKLSAGQNFQFNSSVYLSKLGTNPSFKIDNKENKNERSTEKTSKVEETVTNKSNGSVSSTVVFEAVTSQPSVTKPQFSSRGKSRYSQPTTQGPIFGSPSSPSSLAATPQTTKLSSVTSKTRSTQSIFDLYLNPTTRPTFQPFSFTPFRTNPHRLRIFSGGTTPVPPSKPAPEHQFDFPSDVIQPLSGKSLVGTGTAIVFELSQHKEHSIN</sequence>
<evidence type="ECO:0000313" key="13">
    <source>
        <dbReference type="EMBL" id="OWR41981.1"/>
    </source>
</evidence>
<comment type="caution">
    <text evidence="13">The sequence shown here is derived from an EMBL/GenBank/DDBJ whole genome shotgun (WGS) entry which is preliminary data.</text>
</comment>
<dbReference type="SUPFAM" id="SSF53955">
    <property type="entry name" value="Lysozyme-like"/>
    <property type="match status" value="1"/>
</dbReference>
<dbReference type="Gene3D" id="1.10.530.10">
    <property type="match status" value="1"/>
</dbReference>
<keyword evidence="7" id="KW-1015">Disulfide bond</keyword>
<keyword evidence="4" id="KW-0929">Antimicrobial</keyword>
<dbReference type="KEGG" id="dpl:KGM_203026"/>
<evidence type="ECO:0000256" key="2">
    <source>
        <dbReference type="ARBA" id="ARBA00012732"/>
    </source>
</evidence>
<feature type="compositionally biased region" description="Polar residues" evidence="10">
    <location>
        <begin position="541"/>
        <end position="564"/>
    </location>
</feature>
<dbReference type="AlphaFoldDB" id="A0A212EKG9"/>
<evidence type="ECO:0000256" key="7">
    <source>
        <dbReference type="ARBA" id="ARBA00023157"/>
    </source>
</evidence>
<evidence type="ECO:0000313" key="14">
    <source>
        <dbReference type="Proteomes" id="UP000007151"/>
    </source>
</evidence>
<feature type="region of interest" description="Disordered" evidence="10">
    <location>
        <begin position="397"/>
        <end position="444"/>
    </location>
</feature>
<keyword evidence="8" id="KW-0326">Glycosidase</keyword>
<evidence type="ECO:0000256" key="11">
    <source>
        <dbReference type="SAM" id="SignalP"/>
    </source>
</evidence>
<dbReference type="PANTHER" id="PTHR11407">
    <property type="entry name" value="LYSOZYME C"/>
    <property type="match status" value="1"/>
</dbReference>
<keyword evidence="11" id="KW-0732">Signal</keyword>
<dbReference type="SMART" id="SM00263">
    <property type="entry name" value="LYZ1"/>
    <property type="match status" value="1"/>
</dbReference>
<feature type="region of interest" description="Disordered" evidence="10">
    <location>
        <begin position="240"/>
        <end position="267"/>
    </location>
</feature>
<evidence type="ECO:0000256" key="6">
    <source>
        <dbReference type="ARBA" id="ARBA00022801"/>
    </source>
</evidence>
<evidence type="ECO:0000256" key="4">
    <source>
        <dbReference type="ARBA" id="ARBA00022529"/>
    </source>
</evidence>
<dbReference type="EMBL" id="AGBW02014274">
    <property type="protein sequence ID" value="OWR41981.1"/>
    <property type="molecule type" value="Genomic_DNA"/>
</dbReference>
<protein>
    <recommendedName>
        <fullName evidence="3">Lysozyme</fullName>
        <ecNumber evidence="2">3.2.1.17</ecNumber>
    </recommendedName>
    <alternativeName>
        <fullName evidence="9">1,4-beta-N-acetylmuramidase</fullName>
    </alternativeName>
</protein>
<dbReference type="PROSITE" id="PS51348">
    <property type="entry name" value="GLYCOSYL_HYDROL_F22_2"/>
    <property type="match status" value="1"/>
</dbReference>
<dbReference type="GO" id="GO:0042742">
    <property type="term" value="P:defense response to bacterium"/>
    <property type="evidence" value="ECO:0007669"/>
    <property type="project" value="UniProtKB-KW"/>
</dbReference>
<reference evidence="13 14" key="1">
    <citation type="journal article" date="2011" name="Cell">
        <title>The monarch butterfly genome yields insights into long-distance migration.</title>
        <authorList>
            <person name="Zhan S."/>
            <person name="Merlin C."/>
            <person name="Boore J.L."/>
            <person name="Reppert S.M."/>
        </authorList>
    </citation>
    <scope>NUCLEOTIDE SEQUENCE [LARGE SCALE GENOMIC DNA]</scope>
    <source>
        <strain evidence="13">F-2</strain>
    </source>
</reference>
<feature type="chain" id="PRO_5012826613" description="Lysozyme" evidence="11">
    <location>
        <begin position="18"/>
        <end position="682"/>
    </location>
</feature>
<dbReference type="GO" id="GO:0003796">
    <property type="term" value="F:lysozyme activity"/>
    <property type="evidence" value="ECO:0007669"/>
    <property type="project" value="UniProtKB-EC"/>
</dbReference>
<dbReference type="InterPro" id="IPR019799">
    <property type="entry name" value="Glyco_hydro_22_CS"/>
</dbReference>
<keyword evidence="14" id="KW-1185">Reference proteome</keyword>
<proteinExistence type="predicted"/>
<evidence type="ECO:0000256" key="10">
    <source>
        <dbReference type="SAM" id="MobiDB-lite"/>
    </source>
</evidence>
<feature type="compositionally biased region" description="Low complexity" evidence="10">
    <location>
        <begin position="240"/>
        <end position="252"/>
    </location>
</feature>
<feature type="compositionally biased region" description="Polar residues" evidence="10">
    <location>
        <begin position="576"/>
        <end position="590"/>
    </location>
</feature>
<dbReference type="InterPro" id="IPR001916">
    <property type="entry name" value="Glyco_hydro_22"/>
</dbReference>
<dbReference type="PROSITE" id="PS00128">
    <property type="entry name" value="GLYCOSYL_HYDROL_F22_1"/>
    <property type="match status" value="1"/>
</dbReference>
<dbReference type="CDD" id="cd16899">
    <property type="entry name" value="LYZ_C_invert"/>
    <property type="match status" value="1"/>
</dbReference>
<evidence type="ECO:0000259" key="12">
    <source>
        <dbReference type="PROSITE" id="PS00128"/>
    </source>
</evidence>
<dbReference type="EC" id="3.2.1.17" evidence="2"/>
<evidence type="ECO:0000256" key="5">
    <source>
        <dbReference type="ARBA" id="ARBA00022638"/>
    </source>
</evidence>
<feature type="region of interest" description="Disordered" evidence="10">
    <location>
        <begin position="494"/>
        <end position="528"/>
    </location>
</feature>
<feature type="signal peptide" evidence="11">
    <location>
        <begin position="1"/>
        <end position="17"/>
    </location>
</feature>
<feature type="compositionally biased region" description="Basic and acidic residues" evidence="10">
    <location>
        <begin position="500"/>
        <end position="521"/>
    </location>
</feature>
<keyword evidence="5" id="KW-0081">Bacteriolytic enzyme</keyword>
<dbReference type="InterPro" id="IPR023346">
    <property type="entry name" value="Lysozyme-like_dom_sf"/>
</dbReference>
<evidence type="ECO:0000256" key="1">
    <source>
        <dbReference type="ARBA" id="ARBA00000632"/>
    </source>
</evidence>
<name>A0A212EKG9_DANPL</name>
<accession>A0A212EKG9</accession>
<evidence type="ECO:0000256" key="3">
    <source>
        <dbReference type="ARBA" id="ARBA00020438"/>
    </source>
</evidence>
<feature type="domain" description="Glycosyl hydrolases family 22 (GH22)" evidence="12">
    <location>
        <begin position="81"/>
        <end position="99"/>
    </location>
</feature>
<evidence type="ECO:0000256" key="8">
    <source>
        <dbReference type="ARBA" id="ARBA00023295"/>
    </source>
</evidence>
<feature type="compositionally biased region" description="Polar residues" evidence="10">
    <location>
        <begin position="397"/>
        <end position="407"/>
    </location>
</feature>
<dbReference type="Pfam" id="PF00062">
    <property type="entry name" value="Lys"/>
    <property type="match status" value="1"/>
</dbReference>
<keyword evidence="6" id="KW-0378">Hydrolase</keyword>
<dbReference type="Proteomes" id="UP000007151">
    <property type="component" value="Unassembled WGS sequence"/>
</dbReference>
<feature type="compositionally biased region" description="Low complexity" evidence="10">
    <location>
        <begin position="418"/>
        <end position="434"/>
    </location>
</feature>
<dbReference type="PANTHER" id="PTHR11407:SF63">
    <property type="entry name" value="LYSOZYME C"/>
    <property type="match status" value="1"/>
</dbReference>
<organism evidence="13 14">
    <name type="scientific">Danaus plexippus plexippus</name>
    <dbReference type="NCBI Taxonomy" id="278856"/>
    <lineage>
        <taxon>Eukaryota</taxon>
        <taxon>Metazoa</taxon>
        <taxon>Ecdysozoa</taxon>
        <taxon>Arthropoda</taxon>
        <taxon>Hexapoda</taxon>
        <taxon>Insecta</taxon>
        <taxon>Pterygota</taxon>
        <taxon>Neoptera</taxon>
        <taxon>Endopterygota</taxon>
        <taxon>Lepidoptera</taxon>
        <taxon>Glossata</taxon>
        <taxon>Ditrysia</taxon>
        <taxon>Papilionoidea</taxon>
        <taxon>Nymphalidae</taxon>
        <taxon>Danainae</taxon>
        <taxon>Danaini</taxon>
        <taxon>Danaina</taxon>
        <taxon>Danaus</taxon>
        <taxon>Danaus</taxon>
    </lineage>
</organism>